<evidence type="ECO:0000313" key="2">
    <source>
        <dbReference type="Proteomes" id="UP000075884"/>
    </source>
</evidence>
<dbReference type="EnsemblMetazoa" id="ADIR014582-RA">
    <property type="protein sequence ID" value="ADIR014582-PA"/>
    <property type="gene ID" value="ADIR014582"/>
</dbReference>
<dbReference type="AlphaFoldDB" id="A0A182NXK5"/>
<accession>A0A182NXK5</accession>
<sequence>MQHKQAPAAILIPGPGKDWVCAAFPLPAAAAVAASLPVWVSSVLHHLSVANGSSWDGDGCARTASCTDGAAALATGSRFSAS</sequence>
<reference evidence="1" key="2">
    <citation type="submission" date="2020-05" db="UniProtKB">
        <authorList>
            <consortium name="EnsemblMetazoa"/>
        </authorList>
    </citation>
    <scope>IDENTIFICATION</scope>
    <source>
        <strain evidence="1">WRAIR2</strain>
    </source>
</reference>
<keyword evidence="2" id="KW-1185">Reference proteome</keyword>
<name>A0A182NXK5_9DIPT</name>
<protein>
    <submittedName>
        <fullName evidence="1">Uncharacterized protein</fullName>
    </submittedName>
</protein>
<evidence type="ECO:0000313" key="1">
    <source>
        <dbReference type="EnsemblMetazoa" id="ADIR014582-PA"/>
    </source>
</evidence>
<proteinExistence type="predicted"/>
<organism evidence="1 2">
    <name type="scientific">Anopheles dirus</name>
    <dbReference type="NCBI Taxonomy" id="7168"/>
    <lineage>
        <taxon>Eukaryota</taxon>
        <taxon>Metazoa</taxon>
        <taxon>Ecdysozoa</taxon>
        <taxon>Arthropoda</taxon>
        <taxon>Hexapoda</taxon>
        <taxon>Insecta</taxon>
        <taxon>Pterygota</taxon>
        <taxon>Neoptera</taxon>
        <taxon>Endopterygota</taxon>
        <taxon>Diptera</taxon>
        <taxon>Nematocera</taxon>
        <taxon>Culicoidea</taxon>
        <taxon>Culicidae</taxon>
        <taxon>Anophelinae</taxon>
        <taxon>Anopheles</taxon>
    </lineage>
</organism>
<reference evidence="2" key="1">
    <citation type="submission" date="2013-03" db="EMBL/GenBank/DDBJ databases">
        <title>The Genome Sequence of Anopheles dirus WRAIR2.</title>
        <authorList>
            <consortium name="The Broad Institute Genomics Platform"/>
            <person name="Neafsey D.E."/>
            <person name="Walton C."/>
            <person name="Walker B."/>
            <person name="Young S.K."/>
            <person name="Zeng Q."/>
            <person name="Gargeya S."/>
            <person name="Fitzgerald M."/>
            <person name="Haas B."/>
            <person name="Abouelleil A."/>
            <person name="Allen A.W."/>
            <person name="Alvarado L."/>
            <person name="Arachchi H.M."/>
            <person name="Berlin A.M."/>
            <person name="Chapman S.B."/>
            <person name="Gainer-Dewar J."/>
            <person name="Goldberg J."/>
            <person name="Griggs A."/>
            <person name="Gujja S."/>
            <person name="Hansen M."/>
            <person name="Howarth C."/>
            <person name="Imamovic A."/>
            <person name="Ireland A."/>
            <person name="Larimer J."/>
            <person name="McCowan C."/>
            <person name="Murphy C."/>
            <person name="Pearson M."/>
            <person name="Poon T.W."/>
            <person name="Priest M."/>
            <person name="Roberts A."/>
            <person name="Saif S."/>
            <person name="Shea T."/>
            <person name="Sisk P."/>
            <person name="Sykes S."/>
            <person name="Wortman J."/>
            <person name="Nusbaum C."/>
            <person name="Birren B."/>
        </authorList>
    </citation>
    <scope>NUCLEOTIDE SEQUENCE [LARGE SCALE GENOMIC DNA]</scope>
    <source>
        <strain evidence="2">WRAIR2</strain>
    </source>
</reference>
<dbReference type="Proteomes" id="UP000075884">
    <property type="component" value="Unassembled WGS sequence"/>
</dbReference>
<dbReference type="VEuPathDB" id="VectorBase:ADIR014582"/>